<name>A0A0V8EAW6_LACLL</name>
<protein>
    <submittedName>
        <fullName evidence="2">Uncharacterized protein</fullName>
    </submittedName>
</protein>
<sequence length="84" mass="9733">MIKEQSMDDNLNFEGVTKKTQQNKSLKQEIMTTQHRMVCGNCSQTTDMTTLVREEYLNGLTYGTFPVYCEHCGSERRVILDFSE</sequence>
<evidence type="ECO:0000313" key="2">
    <source>
        <dbReference type="EMBL" id="KSU22618.1"/>
    </source>
</evidence>
<feature type="region of interest" description="Disordered" evidence="1">
    <location>
        <begin position="1"/>
        <end position="26"/>
    </location>
</feature>
<evidence type="ECO:0000256" key="1">
    <source>
        <dbReference type="SAM" id="MobiDB-lite"/>
    </source>
</evidence>
<reference evidence="3" key="1">
    <citation type="submission" date="2015-10" db="EMBL/GenBank/DDBJ databases">
        <title>Draft Genome Sequences of 11 Lactococcus lactis subspecies cremoris strains.</title>
        <authorList>
            <person name="Wels M."/>
            <person name="Backus L."/>
            <person name="Boekhorst J."/>
            <person name="Dijkstra A."/>
            <person name="Beerthuizen M."/>
            <person name="Kelly W."/>
            <person name="Siezen R."/>
            <person name="Bachmann H."/>
            <person name="Van Hijum S."/>
        </authorList>
    </citation>
    <scope>NUCLEOTIDE SEQUENCE [LARGE SCALE GENOMIC DNA]</scope>
    <source>
        <strain evidence="3">M20</strain>
    </source>
</reference>
<dbReference type="PATRIC" id="fig|1360.114.peg.823"/>
<dbReference type="Proteomes" id="UP000053719">
    <property type="component" value="Unassembled WGS sequence"/>
</dbReference>
<organism evidence="2 3">
    <name type="scientific">Lactococcus lactis subsp. lactis</name>
    <name type="common">Streptococcus lactis</name>
    <dbReference type="NCBI Taxonomy" id="1360"/>
    <lineage>
        <taxon>Bacteria</taxon>
        <taxon>Bacillati</taxon>
        <taxon>Bacillota</taxon>
        <taxon>Bacilli</taxon>
        <taxon>Lactobacillales</taxon>
        <taxon>Streptococcaceae</taxon>
        <taxon>Lactococcus</taxon>
    </lineage>
</organism>
<dbReference type="EMBL" id="LKLU01000024">
    <property type="protein sequence ID" value="KSU22618.1"/>
    <property type="molecule type" value="Genomic_DNA"/>
</dbReference>
<evidence type="ECO:0000313" key="3">
    <source>
        <dbReference type="Proteomes" id="UP000053719"/>
    </source>
</evidence>
<dbReference type="AlphaFoldDB" id="A0A0V8EAW6"/>
<proteinExistence type="predicted"/>
<comment type="caution">
    <text evidence="2">The sequence shown here is derived from an EMBL/GenBank/DDBJ whole genome shotgun (WGS) entry which is preliminary data.</text>
</comment>
<dbReference type="RefSeq" id="WP_058211403.1">
    <property type="nucleotide sequence ID" value="NZ_LKLU01000024.1"/>
</dbReference>
<accession>A0A0V8EAW6</accession>
<gene>
    <name evidence="2" type="ORF">M20_0446</name>
</gene>